<dbReference type="Proteomes" id="UP000586918">
    <property type="component" value="Unassembled WGS sequence"/>
</dbReference>
<dbReference type="InterPro" id="IPR003010">
    <property type="entry name" value="C-N_Hydrolase"/>
</dbReference>
<dbReference type="GO" id="GO:0016787">
    <property type="term" value="F:hydrolase activity"/>
    <property type="evidence" value="ECO:0007669"/>
    <property type="project" value="UniProtKB-KW"/>
</dbReference>
<dbReference type="Gene3D" id="3.60.110.10">
    <property type="entry name" value="Carbon-nitrogen hydrolase"/>
    <property type="match status" value="1"/>
</dbReference>
<accession>A0A848DDY3</accession>
<dbReference type="Pfam" id="PF00795">
    <property type="entry name" value="CN_hydrolase"/>
    <property type="match status" value="1"/>
</dbReference>
<evidence type="ECO:0000313" key="3">
    <source>
        <dbReference type="EMBL" id="NMH90791.1"/>
    </source>
</evidence>
<dbReference type="RefSeq" id="WP_169410280.1">
    <property type="nucleotide sequence ID" value="NZ_JAAXKZ010000008.1"/>
</dbReference>
<sequence>MSDAAADARRLRVAVTQWRPTRDVAANLAVATRLIGEAGPGADLVLLPENGLMLGSNTEMRAAALSVDSPEIDELRAAAKSASATVVLGGFKRRDDEGRIFNTALVIGPDGTVAGGYDKIHLFDARIGGQSFEASSVEQAGRRPMIAEIGGVRVGLTICYDVRFPELYRSLALAGAEVILVPAAFTQKTGAAHWEVLLRARAIESAAFVVASATVRGEDGTDAFETFGHALVVDPWGEVLADLGVGGPAWQVLDLALSEVNRVRTALPVLAGVRPQAYAAEPEIIGIG</sequence>
<feature type="domain" description="CN hydrolase" evidence="2">
    <location>
        <begin position="11"/>
        <end position="262"/>
    </location>
</feature>
<comment type="similarity">
    <text evidence="1">Belongs to the carbon-nitrogen hydrolase superfamily. NIT1/NIT2 family.</text>
</comment>
<dbReference type="InterPro" id="IPR001110">
    <property type="entry name" value="UPF0012_CS"/>
</dbReference>
<proteinExistence type="inferred from homology"/>
<reference evidence="3 4" key="1">
    <citation type="submission" date="2020-04" db="EMBL/GenBank/DDBJ databases">
        <authorList>
            <person name="Klaysubun C."/>
            <person name="Duangmal K."/>
            <person name="Lipun K."/>
        </authorList>
    </citation>
    <scope>NUCLEOTIDE SEQUENCE [LARGE SCALE GENOMIC DNA]</scope>
    <source>
        <strain evidence="3 4">DSM 45300</strain>
    </source>
</reference>
<comment type="caution">
    <text evidence="3">The sequence shown here is derived from an EMBL/GenBank/DDBJ whole genome shotgun (WGS) entry which is preliminary data.</text>
</comment>
<dbReference type="AlphaFoldDB" id="A0A848DDY3"/>
<dbReference type="EMBL" id="JAAXKZ010000008">
    <property type="protein sequence ID" value="NMH90791.1"/>
    <property type="molecule type" value="Genomic_DNA"/>
</dbReference>
<gene>
    <name evidence="3" type="ORF">HF519_04170</name>
</gene>
<dbReference type="PROSITE" id="PS50263">
    <property type="entry name" value="CN_HYDROLASE"/>
    <property type="match status" value="1"/>
</dbReference>
<dbReference type="PANTHER" id="PTHR23088:SF27">
    <property type="entry name" value="DEAMINATED GLUTATHIONE AMIDASE"/>
    <property type="match status" value="1"/>
</dbReference>
<evidence type="ECO:0000259" key="2">
    <source>
        <dbReference type="PROSITE" id="PS50263"/>
    </source>
</evidence>
<evidence type="ECO:0000313" key="4">
    <source>
        <dbReference type="Proteomes" id="UP000586918"/>
    </source>
</evidence>
<dbReference type="PROSITE" id="PS01227">
    <property type="entry name" value="UPF0012"/>
    <property type="match status" value="1"/>
</dbReference>
<protein>
    <submittedName>
        <fullName evidence="3">Carbon-nitrogen hydrolase</fullName>
    </submittedName>
</protein>
<dbReference type="PANTHER" id="PTHR23088">
    <property type="entry name" value="NITRILASE-RELATED"/>
    <property type="match status" value="1"/>
</dbReference>
<name>A0A848DDY3_9PSEU</name>
<organism evidence="3 4">
    <name type="scientific">Pseudonocardia bannensis</name>
    <dbReference type="NCBI Taxonomy" id="630973"/>
    <lineage>
        <taxon>Bacteria</taxon>
        <taxon>Bacillati</taxon>
        <taxon>Actinomycetota</taxon>
        <taxon>Actinomycetes</taxon>
        <taxon>Pseudonocardiales</taxon>
        <taxon>Pseudonocardiaceae</taxon>
        <taxon>Pseudonocardia</taxon>
    </lineage>
</organism>
<evidence type="ECO:0000256" key="1">
    <source>
        <dbReference type="ARBA" id="ARBA00010613"/>
    </source>
</evidence>
<dbReference type="InterPro" id="IPR036526">
    <property type="entry name" value="C-N_Hydrolase_sf"/>
</dbReference>
<keyword evidence="4" id="KW-1185">Reference proteome</keyword>
<dbReference type="SUPFAM" id="SSF56317">
    <property type="entry name" value="Carbon-nitrogen hydrolase"/>
    <property type="match status" value="1"/>
</dbReference>
<keyword evidence="3" id="KW-0378">Hydrolase</keyword>